<protein>
    <recommendedName>
        <fullName evidence="4">DUF1840 domain-containing protein</fullName>
    </recommendedName>
</protein>
<dbReference type="InterPro" id="IPR014991">
    <property type="entry name" value="DUF1840"/>
</dbReference>
<dbReference type="eggNOG" id="ENOG5030N4C">
    <property type="taxonomic scope" value="Bacteria"/>
</dbReference>
<dbReference type="HOGENOM" id="CLU_146690_1_0_6"/>
<proteinExistence type="predicted"/>
<gene>
    <name evidence="2" type="ordered locus">TVNIR_2072</name>
</gene>
<dbReference type="RefSeq" id="WP_015258857.1">
    <property type="nucleotide sequence ID" value="NC_019902.2"/>
</dbReference>
<name>L0DXK0_THIND</name>
<dbReference type="OrthoDB" id="5625523at2"/>
<evidence type="ECO:0008006" key="4">
    <source>
        <dbReference type="Google" id="ProtNLM"/>
    </source>
</evidence>
<feature type="region of interest" description="Disordered" evidence="1">
    <location>
        <begin position="53"/>
        <end position="72"/>
    </location>
</feature>
<evidence type="ECO:0000313" key="3">
    <source>
        <dbReference type="Proteomes" id="UP000010809"/>
    </source>
</evidence>
<dbReference type="Proteomes" id="UP000010809">
    <property type="component" value="Chromosome"/>
</dbReference>
<evidence type="ECO:0000313" key="2">
    <source>
        <dbReference type="EMBL" id="AGA33732.1"/>
    </source>
</evidence>
<accession>L0DXK0</accession>
<organism evidence="2 3">
    <name type="scientific">Thioalkalivibrio nitratireducens (strain DSM 14787 / UNIQEM 213 / ALEN2)</name>
    <dbReference type="NCBI Taxonomy" id="1255043"/>
    <lineage>
        <taxon>Bacteria</taxon>
        <taxon>Pseudomonadati</taxon>
        <taxon>Pseudomonadota</taxon>
        <taxon>Gammaproteobacteria</taxon>
        <taxon>Chromatiales</taxon>
        <taxon>Ectothiorhodospiraceae</taxon>
        <taxon>Thioalkalivibrio</taxon>
    </lineage>
</organism>
<dbReference type="STRING" id="1255043.TVNIR_2072"/>
<sequence length="102" mass="11366">MLLTFHTPAYADITMFGDVAQTLIERMGHMPTVPGAIAAEDVPEALERLRRSIEEDHLRSVPEPRPDAEDDEGRVSLANRALPLIQLLQAAADAQAYVMWDR</sequence>
<dbReference type="PATRIC" id="fig|1255043.3.peg.2094"/>
<feature type="compositionally biased region" description="Basic and acidic residues" evidence="1">
    <location>
        <begin position="53"/>
        <end position="67"/>
    </location>
</feature>
<evidence type="ECO:0000256" key="1">
    <source>
        <dbReference type="SAM" id="MobiDB-lite"/>
    </source>
</evidence>
<dbReference type="AlphaFoldDB" id="L0DXK0"/>
<dbReference type="Pfam" id="PF08895">
    <property type="entry name" value="DUF1840"/>
    <property type="match status" value="1"/>
</dbReference>
<dbReference type="KEGG" id="tni:TVNIR_2072"/>
<reference evidence="2" key="1">
    <citation type="submission" date="2015-12" db="EMBL/GenBank/DDBJ databases">
        <authorList>
            <person name="Tikhonova T.V."/>
            <person name="Pavlov A.R."/>
            <person name="Beletsky A.V."/>
            <person name="Mardanov A.V."/>
            <person name="Sorokin D.Y."/>
            <person name="Ravin N.V."/>
            <person name="Popov V.O."/>
        </authorList>
    </citation>
    <scope>NUCLEOTIDE SEQUENCE</scope>
    <source>
        <strain evidence="2">DSM 14787</strain>
    </source>
</reference>
<keyword evidence="3" id="KW-1185">Reference proteome</keyword>
<dbReference type="EMBL" id="CP003989">
    <property type="protein sequence ID" value="AGA33732.1"/>
    <property type="molecule type" value="Genomic_DNA"/>
</dbReference>